<protein>
    <submittedName>
        <fullName evidence="4">SpoIIE family protein phosphatase</fullName>
    </submittedName>
</protein>
<gene>
    <name evidence="4" type="ORF">K7J14_13510</name>
</gene>
<sequence length="387" mass="43569">MILREAERIDVSGERIAKIASSFSCIPSGTPVYDLLSELKEPYQHAIAVVDSDLFVLGIIVPQDLVEILGKPFGRDLLKRQKADDIMRKAVSFRCDEYIEEIQARIAGDLETELDSRYVLVDRNSRFCGHVSSHDILVHALADHRREMETAAAIQNRLVPPCATRRSDRVSITCSAVMAQEIGGDFYYSKEYAGGKWFFCLCDISGKGTSAAIITAVVSGFLYDADFSRPLDSLVTSMNTLVLRTFNLEKYLTGFFARFDEKTGELEYCDMGHSWFYAIENARIQQITETADNVPVGLLENPSPVTRTLRLAPGTVLAVLSDGFTEQEDTRGSRFEIGELGPLIQRSVRSGEDLVRAKIRILERFYSFKKDMPQHDDISMLFFHYLP</sequence>
<evidence type="ECO:0000313" key="4">
    <source>
        <dbReference type="EMBL" id="MCD1655709.1"/>
    </source>
</evidence>
<dbReference type="SUPFAM" id="SSF81606">
    <property type="entry name" value="PP2C-like"/>
    <property type="match status" value="1"/>
</dbReference>
<accession>A0AAE3JMH0</accession>
<dbReference type="InterPro" id="IPR001932">
    <property type="entry name" value="PPM-type_phosphatase-like_dom"/>
</dbReference>
<dbReference type="Proteomes" id="UP001198163">
    <property type="component" value="Unassembled WGS sequence"/>
</dbReference>
<dbReference type="PANTHER" id="PTHR43156">
    <property type="entry name" value="STAGE II SPORULATION PROTEIN E-RELATED"/>
    <property type="match status" value="1"/>
</dbReference>
<dbReference type="PROSITE" id="PS51371">
    <property type="entry name" value="CBS"/>
    <property type="match status" value="1"/>
</dbReference>
<evidence type="ECO:0000256" key="2">
    <source>
        <dbReference type="PROSITE-ProRule" id="PRU00703"/>
    </source>
</evidence>
<keyword evidence="1" id="KW-0378">Hydrolase</keyword>
<dbReference type="InterPro" id="IPR036457">
    <property type="entry name" value="PPM-type-like_dom_sf"/>
</dbReference>
<comment type="caution">
    <text evidence="4">The sequence shown here is derived from an EMBL/GenBank/DDBJ whole genome shotgun (WGS) entry which is preliminary data.</text>
</comment>
<keyword evidence="5" id="KW-1185">Reference proteome</keyword>
<dbReference type="AlphaFoldDB" id="A0AAE3JMH0"/>
<dbReference type="SMART" id="SM00331">
    <property type="entry name" value="PP2C_SIG"/>
    <property type="match status" value="1"/>
</dbReference>
<dbReference type="InterPro" id="IPR046342">
    <property type="entry name" value="CBS_dom_sf"/>
</dbReference>
<dbReference type="PANTHER" id="PTHR43156:SF2">
    <property type="entry name" value="STAGE II SPORULATION PROTEIN E"/>
    <property type="match status" value="1"/>
</dbReference>
<dbReference type="RefSeq" id="WP_230757383.1">
    <property type="nucleotide sequence ID" value="NZ_JAINWA010000003.1"/>
</dbReference>
<evidence type="ECO:0000256" key="1">
    <source>
        <dbReference type="ARBA" id="ARBA00022801"/>
    </source>
</evidence>
<organism evidence="4 5">
    <name type="scientific">Teretinema zuelzerae</name>
    <dbReference type="NCBI Taxonomy" id="156"/>
    <lineage>
        <taxon>Bacteria</taxon>
        <taxon>Pseudomonadati</taxon>
        <taxon>Spirochaetota</taxon>
        <taxon>Spirochaetia</taxon>
        <taxon>Spirochaetales</taxon>
        <taxon>Treponemataceae</taxon>
        <taxon>Teretinema</taxon>
    </lineage>
</organism>
<evidence type="ECO:0000313" key="5">
    <source>
        <dbReference type="Proteomes" id="UP001198163"/>
    </source>
</evidence>
<feature type="domain" description="CBS" evidence="3">
    <location>
        <begin position="19"/>
        <end position="77"/>
    </location>
</feature>
<reference evidence="4" key="1">
    <citation type="submission" date="2021-08" db="EMBL/GenBank/DDBJ databases">
        <title>Comparative analyses of Brucepasteria parasyntrophica and Teretinema zuelzerae.</title>
        <authorList>
            <person name="Song Y."/>
            <person name="Brune A."/>
        </authorList>
    </citation>
    <scope>NUCLEOTIDE SEQUENCE</scope>
    <source>
        <strain evidence="4">DSM 1903</strain>
    </source>
</reference>
<keyword evidence="2" id="KW-0129">CBS domain</keyword>
<dbReference type="GO" id="GO:0016791">
    <property type="term" value="F:phosphatase activity"/>
    <property type="evidence" value="ECO:0007669"/>
    <property type="project" value="TreeGrafter"/>
</dbReference>
<dbReference type="Pfam" id="PF07228">
    <property type="entry name" value="SpoIIE"/>
    <property type="match status" value="1"/>
</dbReference>
<dbReference type="Gene3D" id="3.60.40.10">
    <property type="entry name" value="PPM-type phosphatase domain"/>
    <property type="match status" value="1"/>
</dbReference>
<dbReference type="EMBL" id="JAINWA010000003">
    <property type="protein sequence ID" value="MCD1655709.1"/>
    <property type="molecule type" value="Genomic_DNA"/>
</dbReference>
<dbReference type="Gene3D" id="3.10.580.10">
    <property type="entry name" value="CBS-domain"/>
    <property type="match status" value="1"/>
</dbReference>
<dbReference type="InterPro" id="IPR000644">
    <property type="entry name" value="CBS_dom"/>
</dbReference>
<name>A0AAE3JMH0_9SPIR</name>
<dbReference type="InterPro" id="IPR052016">
    <property type="entry name" value="Bact_Sigma-Reg"/>
</dbReference>
<evidence type="ECO:0000259" key="3">
    <source>
        <dbReference type="PROSITE" id="PS51371"/>
    </source>
</evidence>
<proteinExistence type="predicted"/>
<dbReference type="SUPFAM" id="SSF54631">
    <property type="entry name" value="CBS-domain pair"/>
    <property type="match status" value="1"/>
</dbReference>